<dbReference type="RefSeq" id="XP_013435575.1">
    <property type="nucleotide sequence ID" value="XM_013580121.1"/>
</dbReference>
<feature type="non-terminal residue" evidence="2">
    <location>
        <position position="1"/>
    </location>
</feature>
<organism evidence="2 3">
    <name type="scientific">Eimeria necatrix</name>
    <dbReference type="NCBI Taxonomy" id="51315"/>
    <lineage>
        <taxon>Eukaryota</taxon>
        <taxon>Sar</taxon>
        <taxon>Alveolata</taxon>
        <taxon>Apicomplexa</taxon>
        <taxon>Conoidasida</taxon>
        <taxon>Coccidia</taxon>
        <taxon>Eucoccidiorida</taxon>
        <taxon>Eimeriorina</taxon>
        <taxon>Eimeriidae</taxon>
        <taxon>Eimeria</taxon>
    </lineage>
</organism>
<reference evidence="2" key="2">
    <citation type="submission" date="2013-10" db="EMBL/GenBank/DDBJ databases">
        <authorList>
            <person name="Aslett M."/>
        </authorList>
    </citation>
    <scope>NUCLEOTIDE SEQUENCE [LARGE SCALE GENOMIC DNA]</scope>
    <source>
        <strain evidence="2">Houghton</strain>
    </source>
</reference>
<reference evidence="2" key="1">
    <citation type="submission" date="2013-10" db="EMBL/GenBank/DDBJ databases">
        <title>Genomic analysis of the causative agents of coccidiosis in chickens.</title>
        <authorList>
            <person name="Reid A.J."/>
            <person name="Blake D."/>
            <person name="Billington K."/>
            <person name="Browne H."/>
            <person name="Dunn M."/>
            <person name="Hung S."/>
            <person name="Kawahara F."/>
            <person name="Miranda-Saavedra D."/>
            <person name="Mourier T."/>
            <person name="Nagra H."/>
            <person name="Otto T.D."/>
            <person name="Rawlings N."/>
            <person name="Sanchez A."/>
            <person name="Sanders M."/>
            <person name="Subramaniam C."/>
            <person name="Tay Y."/>
            <person name="Dear P."/>
            <person name="Doerig C."/>
            <person name="Gruber A."/>
            <person name="Parkinson J."/>
            <person name="Shirley M."/>
            <person name="Wan K.L."/>
            <person name="Berriman M."/>
            <person name="Tomley F."/>
            <person name="Pain A."/>
        </authorList>
    </citation>
    <scope>NUCLEOTIDE SEQUENCE [LARGE SCALE GENOMIC DNA]</scope>
    <source>
        <strain evidence="2">Houghton</strain>
    </source>
</reference>
<keyword evidence="3" id="KW-1185">Reference proteome</keyword>
<name>U6MVT2_9EIME</name>
<dbReference type="AlphaFoldDB" id="U6MVT2"/>
<dbReference type="GeneID" id="25473230"/>
<dbReference type="Proteomes" id="UP000030754">
    <property type="component" value="Unassembled WGS sequence"/>
</dbReference>
<protein>
    <submittedName>
        <fullName evidence="2">Uncharacterized protein</fullName>
    </submittedName>
</protein>
<evidence type="ECO:0000313" key="3">
    <source>
        <dbReference type="Proteomes" id="UP000030754"/>
    </source>
</evidence>
<evidence type="ECO:0000256" key="1">
    <source>
        <dbReference type="SAM" id="MobiDB-lite"/>
    </source>
</evidence>
<gene>
    <name evidence="2" type="ORF">ENH_00030650</name>
</gene>
<proteinExistence type="predicted"/>
<dbReference type="EMBL" id="HG724061">
    <property type="protein sequence ID" value="CDJ67108.1"/>
    <property type="molecule type" value="Genomic_DNA"/>
</dbReference>
<dbReference type="VEuPathDB" id="ToxoDB:ENH_00030650"/>
<dbReference type="OrthoDB" id="328525at2759"/>
<evidence type="ECO:0000313" key="2">
    <source>
        <dbReference type="EMBL" id="CDJ67108.1"/>
    </source>
</evidence>
<feature type="region of interest" description="Disordered" evidence="1">
    <location>
        <begin position="67"/>
        <end position="89"/>
    </location>
</feature>
<sequence length="89" mass="10162">VLSCVCASPLESLETVRSTLEWKLLQWRAMAELLGAFWTLQEQPHFAGAVDFKKRFLQDKRAAAEVEELRNAEGRDPRNKAPRLAKHEA</sequence>
<accession>U6MVT2</accession>